<dbReference type="Pfam" id="PF00041">
    <property type="entry name" value="fn3"/>
    <property type="match status" value="2"/>
</dbReference>
<keyword evidence="2" id="KW-0326">Glycosidase</keyword>
<dbReference type="RefSeq" id="WP_092503101.1">
    <property type="nucleotide sequence ID" value="NZ_LT629695.1"/>
</dbReference>
<dbReference type="OrthoDB" id="5241356at2"/>
<keyword evidence="1" id="KW-0677">Repeat</keyword>
<dbReference type="InterPro" id="IPR013783">
    <property type="entry name" value="Ig-like_fold"/>
</dbReference>
<dbReference type="NCBIfam" id="NF012211">
    <property type="entry name" value="tand_rpt_95"/>
    <property type="match status" value="1"/>
</dbReference>
<protein>
    <submittedName>
        <fullName evidence="6">Fibronectin type III domain-containing protein</fullName>
    </submittedName>
</protein>
<feature type="compositionally biased region" description="Acidic residues" evidence="4">
    <location>
        <begin position="366"/>
        <end position="378"/>
    </location>
</feature>
<dbReference type="PANTHER" id="PTHR13817:SF73">
    <property type="entry name" value="FIBRONECTIN TYPE-III DOMAIN-CONTAINING PROTEIN"/>
    <property type="match status" value="1"/>
</dbReference>
<proteinExistence type="predicted"/>
<dbReference type="SUPFAM" id="SSF49265">
    <property type="entry name" value="Fibronectin type III"/>
    <property type="match status" value="2"/>
</dbReference>
<dbReference type="SUPFAM" id="SSF63829">
    <property type="entry name" value="Calcium-dependent phosphotriesterase"/>
    <property type="match status" value="1"/>
</dbReference>
<reference evidence="7" key="1">
    <citation type="submission" date="2016-10" db="EMBL/GenBank/DDBJ databases">
        <authorList>
            <person name="Varghese N."/>
            <person name="Submissions S."/>
        </authorList>
    </citation>
    <scope>NUCLEOTIDE SEQUENCE [LARGE SCALE GENOMIC DNA]</scope>
    <source>
        <strain evidence="7">DSM 22002</strain>
    </source>
</reference>
<keyword evidence="2" id="KW-0378">Hydrolase</keyword>
<evidence type="ECO:0000256" key="1">
    <source>
        <dbReference type="ARBA" id="ARBA00022737"/>
    </source>
</evidence>
<evidence type="ECO:0000256" key="3">
    <source>
        <dbReference type="ARBA" id="ARBA00023326"/>
    </source>
</evidence>
<dbReference type="Proteomes" id="UP000198822">
    <property type="component" value="Chromosome I"/>
</dbReference>
<dbReference type="InterPro" id="IPR050964">
    <property type="entry name" value="Striated_Muscle_Regulatory"/>
</dbReference>
<evidence type="ECO:0000313" key="7">
    <source>
        <dbReference type="Proteomes" id="UP000198822"/>
    </source>
</evidence>
<dbReference type="PROSITE" id="PS50853">
    <property type="entry name" value="FN3"/>
    <property type="match status" value="2"/>
</dbReference>
<accession>A0A1G8BUT9</accession>
<dbReference type="EMBL" id="LT629695">
    <property type="protein sequence ID" value="SDH36843.1"/>
    <property type="molecule type" value="Genomic_DNA"/>
</dbReference>
<evidence type="ECO:0000256" key="4">
    <source>
        <dbReference type="SAM" id="MobiDB-lite"/>
    </source>
</evidence>
<name>A0A1G8BUT9_9MICO</name>
<dbReference type="STRING" id="399736.SAMN04489720_1060"/>
<dbReference type="GO" id="GO:0000272">
    <property type="term" value="P:polysaccharide catabolic process"/>
    <property type="evidence" value="ECO:0007669"/>
    <property type="project" value="UniProtKB-KW"/>
</dbReference>
<dbReference type="SMART" id="SM00060">
    <property type="entry name" value="FN3"/>
    <property type="match status" value="3"/>
</dbReference>
<keyword evidence="3" id="KW-0119">Carbohydrate metabolism</keyword>
<feature type="region of interest" description="Disordered" evidence="4">
    <location>
        <begin position="359"/>
        <end position="404"/>
    </location>
</feature>
<sequence length="2049" mass="213748">MGVLRWMKGRRKATASIAIVSAATIALGVLAFTYEGFTQTDVDLHDGGVWVTRTSTSEVGHLNVQAQELDGHVYAPSGSTSFDVLQDGANVFLRDGDGTLIQIDPATMTLGASVPLASDVQVQQRGGTVAILDPDGRLWAMPVTQVGAFDAEEVEPLAEVGDDAAVAVGYDGSVAIASPAQGAVLQWQVADGGGFEDPTTQARDGLGDVDDVALTLVGDQAVALGGERLFLPGRTVDVPEDARLQQVGDGASSVVLATSELLLRQPLGVGELAQQSIGAEGGEVVAPVQLGGCLYAAFPSNGQFVRSCQDSSRNAEEAIDGLEGPAVFRVNRGMVVLNQFESGQSWLVTDQVVLVDNWDDLVPPPSEEESEEQDESLEDILQQTTPPPSEENHAPVATDDELGARPGRATILPVLANDSDQDGDVLTARVVSDLPSGVTVSPIANDSQLQIEIPASFSERLITFQYEVDDGRGGTDTATVVVTVRAPDENSPPEPLFDQSFTIEQTARFEYSGLQGWFDPDGDDFYLESATSPSGDQIEASPAGRILYTATGSPGVTSIDITIVDARGASASGTISVTVMERNTAPVVANADFVSTTVGQEASFEPLANDYVPGPQDARLAQVAFEAEPRITGSWDRETGIVTVTGETPGTYYLNYLISAGAASANGRIRVDIREADDEARPVAVRDIALLPQGGQTLVDLLANDVDPSGGVLVVQSVTANGVPVSAQLLERRVLRLVDTQGIVDEATITYTVSNGRYTETGQVIVIPVAPPEQPRPPTAVADTATVREGDFVTIPVLANDFSPDNLELTLSDELVETTFASNDDGCDVVGEEAEGCAFVDGDTVRLFVPVGGPSSVRLVYEVGVENGGFATAAIDVTVVRRDAGNDPPVAQTVESRVVAGNRVSIPIPLDGIDPDGDGVELVEYDDAPDAGRIVETGDGFFVYEAYEGTSGTVSFTYRVRDRFGVEATGAVRVGIAPPPDVNQAPFAETDQVLVQPGRAIAVPVLANDFDPDGDPLTLEEDGLSDISDALEPVRIDEDRSTVDFTSPDEPGEYSLQYRVSDGRGGATTGVVLVTVAEDAPLEPPIAVDDVVPAADVEAGVPIEVPVLDNDLDPDGSPDALEVTVLQGDGTEVDGAIRVTPSDEDFQVITYRVTDPDGETAQAFVFVPLARDPAPYLVSDAVVEVQSGISREFPLDEYVAVARNSPRITTADRVQATNENEDSLVVDVRTLQYTSELGYTGPATLSFEVTDGTDESDPDANTATLSIALYVRPSSAVPPQVNGAEIAVPQGETVEFDLTTATVDPDPDDIPNMRYDLVGGASDQVDADVVDQTFTLSAPVDANVGSSVSFTVEATDRHGNSAQGTFIATVVISNAPFAIPRDDAGEGTQGVAQSINVLANDFNPFEGQAPLQVVDVQVVSGVGEPSTDGSTVTVTPGADFSGVLTLRYTVRDATDTQQRERTAQVVLNVKGRPEAPIRPNVLSVGDQTVTLQWAAPAANGAPIQGYAVRSADGSFTQECGSTTCSLQGLVNNQTYQFQVVARNEVGESDPSPASADARPDVRPDPPGAPQATRGDTQLSVAWQTPANRGSAITQYLLQISPVPAGGQPTVVVPGGTTSYVWQGLANGTAYTFSVQAYNDAPEPSEWSPQSAPVTPAGPPFQVTGVSATRDQSIPGNVQVQVDWSPHANQANGAAITHYVVTASSGQTVQVNGADATRATFGAGTLPAGTGATVTFTVQAVNEVGPSQASAPSNGVRDATTPGAPRIDGVTEGDGFADIVMTAGSTNGARSEEVQYQVLIGGTPQGTVSSTGGRIPLQNRQNPYNISVRAVSTVQGITYTSEPSNTVQAAPYGPIGNPSAAARPAANGVTVSWSAPNANGRPVSVRIQINGGGWQNVGNQGSQTVPANGGQQVTVVVEATTGLPDGNGHGAQTTRADASARVPTISLTRGPVFPGCNGTCYEYELNWQNLTPGNYSYQCFNTGSGNGSGNPFNVPNPGTVRIGSASGSTHAGSNAEGNLCYSEFSGDAWMEIWGGPDNIDRIATPRRGWP</sequence>
<gene>
    <name evidence="6" type="ORF">SAMN04489720_1060</name>
</gene>
<feature type="region of interest" description="Disordered" evidence="4">
    <location>
        <begin position="1544"/>
        <end position="1576"/>
    </location>
</feature>
<dbReference type="InterPro" id="IPR036116">
    <property type="entry name" value="FN3_sf"/>
</dbReference>
<dbReference type="GO" id="GO:0016798">
    <property type="term" value="F:hydrolase activity, acting on glycosyl bonds"/>
    <property type="evidence" value="ECO:0007669"/>
    <property type="project" value="UniProtKB-KW"/>
</dbReference>
<dbReference type="Gene3D" id="2.60.40.10">
    <property type="entry name" value="Immunoglobulins"/>
    <property type="match status" value="3"/>
</dbReference>
<dbReference type="CDD" id="cd00063">
    <property type="entry name" value="FN3"/>
    <property type="match status" value="3"/>
</dbReference>
<feature type="domain" description="Fibronectin type-III" evidence="5">
    <location>
        <begin position="1475"/>
        <end position="1564"/>
    </location>
</feature>
<evidence type="ECO:0000256" key="2">
    <source>
        <dbReference type="ARBA" id="ARBA00023295"/>
    </source>
</evidence>
<feature type="domain" description="Fibronectin type-III" evidence="5">
    <location>
        <begin position="1565"/>
        <end position="1659"/>
    </location>
</feature>
<dbReference type="InterPro" id="IPR003961">
    <property type="entry name" value="FN3_dom"/>
</dbReference>
<dbReference type="Pfam" id="PF17963">
    <property type="entry name" value="Big_9"/>
    <property type="match status" value="8"/>
</dbReference>
<evidence type="ECO:0000259" key="5">
    <source>
        <dbReference type="PROSITE" id="PS50853"/>
    </source>
</evidence>
<feature type="region of interest" description="Disordered" evidence="4">
    <location>
        <begin position="1745"/>
        <end position="1771"/>
    </location>
</feature>
<evidence type="ECO:0000313" key="6">
    <source>
        <dbReference type="EMBL" id="SDH36843.1"/>
    </source>
</evidence>
<keyword evidence="7" id="KW-1185">Reference proteome</keyword>
<keyword evidence="3" id="KW-0624">Polysaccharide degradation</keyword>
<dbReference type="PANTHER" id="PTHR13817">
    <property type="entry name" value="TITIN"/>
    <property type="match status" value="1"/>
</dbReference>
<organism evidence="6 7">
    <name type="scientific">Agrococcus jejuensis</name>
    <dbReference type="NCBI Taxonomy" id="399736"/>
    <lineage>
        <taxon>Bacteria</taxon>
        <taxon>Bacillati</taxon>
        <taxon>Actinomycetota</taxon>
        <taxon>Actinomycetes</taxon>
        <taxon>Micrococcales</taxon>
        <taxon>Microbacteriaceae</taxon>
        <taxon>Agrococcus</taxon>
    </lineage>
</organism>